<gene>
    <name evidence="6" type="ORF">NLI96_g1944</name>
</gene>
<keyword evidence="3" id="KW-0378">Hydrolase</keyword>
<dbReference type="Gene3D" id="3.40.395.10">
    <property type="entry name" value="Adenoviral Proteinase, Chain A"/>
    <property type="match status" value="1"/>
</dbReference>
<evidence type="ECO:0000313" key="7">
    <source>
        <dbReference type="Proteomes" id="UP001212997"/>
    </source>
</evidence>
<feature type="region of interest" description="Disordered" evidence="4">
    <location>
        <begin position="1826"/>
        <end position="1863"/>
    </location>
</feature>
<feature type="region of interest" description="Disordered" evidence="4">
    <location>
        <begin position="1594"/>
        <end position="1621"/>
    </location>
</feature>
<evidence type="ECO:0000259" key="5">
    <source>
        <dbReference type="PROSITE" id="PS50600"/>
    </source>
</evidence>
<dbReference type="SUPFAM" id="SSF54001">
    <property type="entry name" value="Cysteine proteinases"/>
    <property type="match status" value="1"/>
</dbReference>
<name>A0AAD5V9I0_9APHY</name>
<evidence type="ECO:0000256" key="3">
    <source>
        <dbReference type="ARBA" id="ARBA00022801"/>
    </source>
</evidence>
<sequence length="1863" mass="209436">MDIIDISSLDPKFCPSEWIGCGKEYPHENTPLFIADAHAKAFNLSTDMQKKHLHDGTMPVCEFVTKILPQQSNTFKLIKPERWFSPNEPNSDLHVLTLATESIPSTEILDRLWKASKEMWFQGMKSITNPCGNQYEYLPLEALGMWKELEDIVSAQYSWKGSQGWLTAHLPMIANDFRGYSGALLAEKTKDFLDRIAWNREILKDGRPFLVTRELTRVLGSGSDPSNYGWLSDSVMDLLVESLRSRMMDLSRDSKVIIAPLVMGLEIKRGRRSRDYSSTKLLQRYKYRVEQGQCNEIYVPVLVNGCHWIVFHIDFHGKFIEYGDSQQQGVGKKMYQELSWFQEWILASFNRRFEIRGGTMEIGNQTDMSSCGLFAINAIEHAVFGEALYQQSDIPSYRAWWFVKCIDEFASDLLSAPRSKATSRRRSWSDLFGLGSTKLKSVTTSLRSKKGGVSDRESTDGSFKQRSRSPQAPTDSKSSPILTQSDSSFSIPQDFLPSVESLTRDSTTSPLPDASSIMSLPETESEGRTSSLGDISMVLPSESASMDDGNSLVSEDIGLDICDKVDQGVDIEEEAVEKNPRARSGLLGWLGISKRPATNSVSVDQSDGKDKRKRDSDGDLDEPKTKKKAPGKPLGTSRAAVRARNARQAVKAGTFVLNHRSDRTWRAKCLALDPEAKFIGDTADRVRCSRCHQVVAVKQSYDSTRFREHVDECETKRMKSINNQLKSTPSTSSVKMQIVQRKCPGLTDKWDKCIGPYLQRPGADGGGGRTLDDVALRFFSKKYNKLSKKDKAEVLKLQEEEFRWYLERKEGIVRASDCKKLVDVKGNEAPQPCGCCMGLLLIPAFGSALNKPLPKAENFKYTNSRYRDDTLLALYAKINGLQDLLDAAEAGDPFTRFTQGVASGRYTDEKLLSGLIQTIILRNERQIKGTGMQNFSYPPEWDQFLHVISIESPLAYRTLLQYLPGRTERSFRHLRAKMPTFPMVVGPETFTQVSQILGQLNYTGPIALSCDDTKLLESLRLCWDHKEKTHLLVGSVHGPIQVANPDEMHDVLTEHTPLRGTKVRLFVAQVPLPGVSPILIAALPILESNNAEDLVKYSARIIEGLLALGIKIVSYSSDGTEVERKVGRLLLKMYESRKHTIPCPNLGGYDLDVYICLINGYPILILQDSKHALKTFRNNLFSGARLLAFGNFVSLFRHVFEIAFASDSPLYHRDVEKVDKQDDNAACRLFSSATLDWVITNHPERLGLIFYLFVFGELIDAYQNRAMAHIERIRIALRAYYFVKMWRSFLLKAKYSTDRYFISREAFDITMILVEGLIGLILVHRDYYHTPEAPVPLFPWFHSTEPCKHCFGSTRKLVKDFTLLDFYRIIQKLRIRIHQTHQLGRASDSRPAAQGYNHTYVDHRGVDFPKLASYPTDDEISIIAREAMEEAESLVNTLGVAPHYLIPYASTDNPFESFEIPEADEDVIEDNVSQEHEDNATRTLHTLTQSLADEDWTGSTMRFDTELTNIASAAAALSINDMMTVNALPEIDLEMEHALVSTEQQNINTALAQAASIHATTITSPSCGVPFLETPSAELDLTTLVRIRQSHETKQAIEGVRTRGSPSDLPPSEEGHSGAHPSRELVKRLHNILREHSQHKGVGTGLERHARWFEDADISEKATRGNAHNASFVASDVAKKAIARRASLLSAAHVPEAALIETARITQLRPLKIGDFGIVFDGKAVTIGKVIALYVPSSGRHGSTDSTVTIGALSYIDLELWEQRHRNEFRRKMGLLRTQQFVHIPVLLFLSVVSKPQQGKIPDEVRISEEDLRLYQSLDKATSQIVEMDKLSRKRQKNSDGKGKRKETGAKRGNSKGKEKMLE</sequence>
<evidence type="ECO:0000256" key="2">
    <source>
        <dbReference type="ARBA" id="ARBA00022670"/>
    </source>
</evidence>
<feature type="compositionally biased region" description="Basic and acidic residues" evidence="4">
    <location>
        <begin position="606"/>
        <end position="624"/>
    </location>
</feature>
<dbReference type="Pfam" id="PF02902">
    <property type="entry name" value="Peptidase_C48"/>
    <property type="match status" value="1"/>
</dbReference>
<organism evidence="6 7">
    <name type="scientific">Meripilus lineatus</name>
    <dbReference type="NCBI Taxonomy" id="2056292"/>
    <lineage>
        <taxon>Eukaryota</taxon>
        <taxon>Fungi</taxon>
        <taxon>Dikarya</taxon>
        <taxon>Basidiomycota</taxon>
        <taxon>Agaricomycotina</taxon>
        <taxon>Agaricomycetes</taxon>
        <taxon>Polyporales</taxon>
        <taxon>Meripilaceae</taxon>
        <taxon>Meripilus</taxon>
    </lineage>
</organism>
<keyword evidence="7" id="KW-1185">Reference proteome</keyword>
<dbReference type="EMBL" id="JANAWD010000040">
    <property type="protein sequence ID" value="KAJ3489713.1"/>
    <property type="molecule type" value="Genomic_DNA"/>
</dbReference>
<dbReference type="InterPro" id="IPR038765">
    <property type="entry name" value="Papain-like_cys_pep_sf"/>
</dbReference>
<accession>A0AAD5V9I0</accession>
<protein>
    <recommendedName>
        <fullName evidence="5">Ubiquitin-like protease family profile domain-containing protein</fullName>
    </recommendedName>
</protein>
<comment type="caution">
    <text evidence="6">The sequence shown here is derived from an EMBL/GenBank/DDBJ whole genome shotgun (WGS) entry which is preliminary data.</text>
</comment>
<feature type="domain" description="Ubiquitin-like protease family profile" evidence="5">
    <location>
        <begin position="209"/>
        <end position="382"/>
    </location>
</feature>
<feature type="compositionally biased region" description="Basic and acidic residues" evidence="4">
    <location>
        <begin position="1827"/>
        <end position="1863"/>
    </location>
</feature>
<proteinExistence type="inferred from homology"/>
<dbReference type="GO" id="GO:0008234">
    <property type="term" value="F:cysteine-type peptidase activity"/>
    <property type="evidence" value="ECO:0007669"/>
    <property type="project" value="InterPro"/>
</dbReference>
<evidence type="ECO:0000256" key="1">
    <source>
        <dbReference type="ARBA" id="ARBA00005234"/>
    </source>
</evidence>
<dbReference type="GO" id="GO:0019783">
    <property type="term" value="F:ubiquitin-like protein peptidase activity"/>
    <property type="evidence" value="ECO:0007669"/>
    <property type="project" value="UniProtKB-ARBA"/>
</dbReference>
<feature type="compositionally biased region" description="Polar residues" evidence="4">
    <location>
        <begin position="500"/>
        <end position="510"/>
    </location>
</feature>
<evidence type="ECO:0000313" key="6">
    <source>
        <dbReference type="EMBL" id="KAJ3489713.1"/>
    </source>
</evidence>
<dbReference type="InterPro" id="IPR003653">
    <property type="entry name" value="Peptidase_C48_C"/>
</dbReference>
<keyword evidence="2" id="KW-0645">Protease</keyword>
<dbReference type="PROSITE" id="PS50600">
    <property type="entry name" value="ULP_PROTEASE"/>
    <property type="match status" value="1"/>
</dbReference>
<comment type="similarity">
    <text evidence="1">Belongs to the peptidase C48 family.</text>
</comment>
<dbReference type="GO" id="GO:0006508">
    <property type="term" value="P:proteolysis"/>
    <property type="evidence" value="ECO:0007669"/>
    <property type="project" value="UniProtKB-KW"/>
</dbReference>
<feature type="region of interest" description="Disordered" evidence="4">
    <location>
        <begin position="598"/>
        <end position="643"/>
    </location>
</feature>
<reference evidence="6" key="1">
    <citation type="submission" date="2022-07" db="EMBL/GenBank/DDBJ databases">
        <title>Genome Sequence of Physisporinus lineatus.</title>
        <authorList>
            <person name="Buettner E."/>
        </authorList>
    </citation>
    <scope>NUCLEOTIDE SEQUENCE</scope>
    <source>
        <strain evidence="6">VT162</strain>
    </source>
</reference>
<feature type="compositionally biased region" description="Polar residues" evidence="4">
    <location>
        <begin position="460"/>
        <end position="491"/>
    </location>
</feature>
<evidence type="ECO:0000256" key="4">
    <source>
        <dbReference type="SAM" id="MobiDB-lite"/>
    </source>
</evidence>
<feature type="region of interest" description="Disordered" evidence="4">
    <location>
        <begin position="443"/>
        <end position="530"/>
    </location>
</feature>
<dbReference type="Proteomes" id="UP001212997">
    <property type="component" value="Unassembled WGS sequence"/>
</dbReference>